<organism evidence="6 7">
    <name type="scientific">Clytia hemisphaerica</name>
    <dbReference type="NCBI Taxonomy" id="252671"/>
    <lineage>
        <taxon>Eukaryota</taxon>
        <taxon>Metazoa</taxon>
        <taxon>Cnidaria</taxon>
        <taxon>Hydrozoa</taxon>
        <taxon>Hydroidolina</taxon>
        <taxon>Leptothecata</taxon>
        <taxon>Obeliida</taxon>
        <taxon>Clytiidae</taxon>
        <taxon>Clytia</taxon>
    </lineage>
</organism>
<keyword evidence="1" id="KW-0378">Hydrolase</keyword>
<dbReference type="PROSITE" id="PS00141">
    <property type="entry name" value="ASP_PROTEASE"/>
    <property type="match status" value="1"/>
</dbReference>
<dbReference type="Proteomes" id="UP000594262">
    <property type="component" value="Unplaced"/>
</dbReference>
<dbReference type="GO" id="GO:0004190">
    <property type="term" value="F:aspartic-type endopeptidase activity"/>
    <property type="evidence" value="ECO:0007669"/>
    <property type="project" value="InterPro"/>
</dbReference>
<keyword evidence="2" id="KW-0479">Metal-binding</keyword>
<dbReference type="GO" id="GO:0008270">
    <property type="term" value="F:zinc ion binding"/>
    <property type="evidence" value="ECO:0007669"/>
    <property type="project" value="UniProtKB-KW"/>
</dbReference>
<protein>
    <recommendedName>
        <fullName evidence="8">CCHC-type domain-containing protein</fullName>
    </recommendedName>
</protein>
<dbReference type="Gene3D" id="4.10.60.10">
    <property type="entry name" value="Zinc finger, CCHC-type"/>
    <property type="match status" value="1"/>
</dbReference>
<accession>A0A7M5WVP4</accession>
<dbReference type="SMART" id="SM00343">
    <property type="entry name" value="ZnF_C2HC"/>
    <property type="match status" value="1"/>
</dbReference>
<dbReference type="Gene3D" id="2.40.70.10">
    <property type="entry name" value="Acid Proteases"/>
    <property type="match status" value="1"/>
</dbReference>
<evidence type="ECO:0000259" key="5">
    <source>
        <dbReference type="PROSITE" id="PS50175"/>
    </source>
</evidence>
<dbReference type="InterPro" id="IPR001995">
    <property type="entry name" value="Peptidase_A2_cat"/>
</dbReference>
<sequence>INQGFSKYCAICHRGNHNIGECNFKRYFTWDDQNHVMKFKGEEQIALMDQIQSPHIQNQTEYSGIADAICQTMVRQGYSAKPGGNPNRKPFTPTTEQKKDLENKTCFICHQTGHQRKDCPKKKKDTVGCLNTPKEHTHTLEKIEKAEEVDFLYNITDTTPTVTLTGENEQRFEALFDTGASRTTIPQAKADRLGIDYKSNKNCVELVTASGSRIKTLGKGTLRFALDSVNGTTKIVEGEVYVLQDSINKALIGRNFYMKYNICTEGLDGQWFVSTVESLSDHMNLKKRETD</sequence>
<keyword evidence="2" id="KW-0862">Zinc</keyword>
<dbReference type="InterPro" id="IPR001969">
    <property type="entry name" value="Aspartic_peptidase_AS"/>
</dbReference>
<feature type="domain" description="Peptidase A2" evidence="5">
    <location>
        <begin position="172"/>
        <end position="256"/>
    </location>
</feature>
<dbReference type="InterPro" id="IPR036875">
    <property type="entry name" value="Znf_CCHC_sf"/>
</dbReference>
<dbReference type="Pfam" id="PF00098">
    <property type="entry name" value="zf-CCHC"/>
    <property type="match status" value="1"/>
</dbReference>
<dbReference type="GO" id="GO:0003676">
    <property type="term" value="F:nucleic acid binding"/>
    <property type="evidence" value="ECO:0007669"/>
    <property type="project" value="InterPro"/>
</dbReference>
<dbReference type="InterPro" id="IPR021109">
    <property type="entry name" value="Peptidase_aspartic_dom_sf"/>
</dbReference>
<evidence type="ECO:0000256" key="3">
    <source>
        <dbReference type="SAM" id="MobiDB-lite"/>
    </source>
</evidence>
<reference evidence="6" key="1">
    <citation type="submission" date="2021-01" db="UniProtKB">
        <authorList>
            <consortium name="EnsemblMetazoa"/>
        </authorList>
    </citation>
    <scope>IDENTIFICATION</scope>
</reference>
<evidence type="ECO:0000313" key="7">
    <source>
        <dbReference type="Proteomes" id="UP000594262"/>
    </source>
</evidence>
<dbReference type="CDD" id="cd00303">
    <property type="entry name" value="retropepsin_like"/>
    <property type="match status" value="1"/>
</dbReference>
<name>A0A7M5WVP4_9CNID</name>
<dbReference type="SUPFAM" id="SSF50630">
    <property type="entry name" value="Acid proteases"/>
    <property type="match status" value="1"/>
</dbReference>
<feature type="domain" description="CCHC-type" evidence="4">
    <location>
        <begin position="106"/>
        <end position="121"/>
    </location>
</feature>
<dbReference type="PROSITE" id="PS50175">
    <property type="entry name" value="ASP_PROT_RETROV"/>
    <property type="match status" value="1"/>
</dbReference>
<dbReference type="EnsemblMetazoa" id="CLYHEMT013612.1">
    <property type="protein sequence ID" value="CLYHEMP013612.1"/>
    <property type="gene ID" value="CLYHEMG013612"/>
</dbReference>
<dbReference type="OrthoDB" id="2424338at2759"/>
<evidence type="ECO:0000256" key="2">
    <source>
        <dbReference type="PROSITE-ProRule" id="PRU00047"/>
    </source>
</evidence>
<evidence type="ECO:0008006" key="8">
    <source>
        <dbReference type="Google" id="ProtNLM"/>
    </source>
</evidence>
<evidence type="ECO:0000313" key="6">
    <source>
        <dbReference type="EnsemblMetazoa" id="CLYHEMP013612.1"/>
    </source>
</evidence>
<feature type="region of interest" description="Disordered" evidence="3">
    <location>
        <begin position="77"/>
        <end position="97"/>
    </location>
</feature>
<proteinExistence type="predicted"/>
<dbReference type="InterPro" id="IPR001878">
    <property type="entry name" value="Znf_CCHC"/>
</dbReference>
<dbReference type="PROSITE" id="PS50158">
    <property type="entry name" value="ZF_CCHC"/>
    <property type="match status" value="1"/>
</dbReference>
<dbReference type="AlphaFoldDB" id="A0A7M5WVP4"/>
<dbReference type="Pfam" id="PF13975">
    <property type="entry name" value="gag-asp_proteas"/>
    <property type="match status" value="1"/>
</dbReference>
<evidence type="ECO:0000259" key="4">
    <source>
        <dbReference type="PROSITE" id="PS50158"/>
    </source>
</evidence>
<evidence type="ECO:0000256" key="1">
    <source>
        <dbReference type="ARBA" id="ARBA00022801"/>
    </source>
</evidence>
<keyword evidence="2" id="KW-0863">Zinc-finger</keyword>
<dbReference type="GO" id="GO:0006508">
    <property type="term" value="P:proteolysis"/>
    <property type="evidence" value="ECO:0007669"/>
    <property type="project" value="InterPro"/>
</dbReference>
<dbReference type="SUPFAM" id="SSF57756">
    <property type="entry name" value="Retrovirus zinc finger-like domains"/>
    <property type="match status" value="1"/>
</dbReference>
<keyword evidence="7" id="KW-1185">Reference proteome</keyword>